<name>A0ABR3W8P3_9PEZI</name>
<dbReference type="EMBL" id="JAZHXJ010000606">
    <property type="protein sequence ID" value="KAL1855923.1"/>
    <property type="molecule type" value="Genomic_DNA"/>
</dbReference>
<organism evidence="2 3">
    <name type="scientific">Phialemonium thermophilum</name>
    <dbReference type="NCBI Taxonomy" id="223376"/>
    <lineage>
        <taxon>Eukaryota</taxon>
        <taxon>Fungi</taxon>
        <taxon>Dikarya</taxon>
        <taxon>Ascomycota</taxon>
        <taxon>Pezizomycotina</taxon>
        <taxon>Sordariomycetes</taxon>
        <taxon>Sordariomycetidae</taxon>
        <taxon>Cephalothecales</taxon>
        <taxon>Cephalothecaceae</taxon>
        <taxon>Phialemonium</taxon>
    </lineage>
</organism>
<evidence type="ECO:0000256" key="1">
    <source>
        <dbReference type="SAM" id="MobiDB-lite"/>
    </source>
</evidence>
<accession>A0ABR3W8P3</accession>
<feature type="compositionally biased region" description="Basic residues" evidence="1">
    <location>
        <begin position="75"/>
        <end position="84"/>
    </location>
</feature>
<feature type="region of interest" description="Disordered" evidence="1">
    <location>
        <begin position="1"/>
        <end position="171"/>
    </location>
</feature>
<gene>
    <name evidence="2" type="ORF">VTK73DRAFT_8418</name>
</gene>
<keyword evidence="3" id="KW-1185">Reference proteome</keyword>
<evidence type="ECO:0000313" key="2">
    <source>
        <dbReference type="EMBL" id="KAL1855923.1"/>
    </source>
</evidence>
<feature type="compositionally biased region" description="Basic and acidic residues" evidence="1">
    <location>
        <begin position="41"/>
        <end position="63"/>
    </location>
</feature>
<proteinExistence type="predicted"/>
<feature type="compositionally biased region" description="Basic and acidic residues" evidence="1">
    <location>
        <begin position="1"/>
        <end position="12"/>
    </location>
</feature>
<comment type="caution">
    <text evidence="2">The sequence shown here is derived from an EMBL/GenBank/DDBJ whole genome shotgun (WGS) entry which is preliminary data.</text>
</comment>
<reference evidence="2 3" key="1">
    <citation type="journal article" date="2024" name="Commun. Biol.">
        <title>Comparative genomic analysis of thermophilic fungi reveals convergent evolutionary adaptations and gene losses.</title>
        <authorList>
            <person name="Steindorff A.S."/>
            <person name="Aguilar-Pontes M.V."/>
            <person name="Robinson A.J."/>
            <person name="Andreopoulos B."/>
            <person name="LaButti K."/>
            <person name="Kuo A."/>
            <person name="Mondo S."/>
            <person name="Riley R."/>
            <person name="Otillar R."/>
            <person name="Haridas S."/>
            <person name="Lipzen A."/>
            <person name="Grimwood J."/>
            <person name="Schmutz J."/>
            <person name="Clum A."/>
            <person name="Reid I.D."/>
            <person name="Moisan M.C."/>
            <person name="Butler G."/>
            <person name="Nguyen T.T.M."/>
            <person name="Dewar K."/>
            <person name="Conant G."/>
            <person name="Drula E."/>
            <person name="Henrissat B."/>
            <person name="Hansel C."/>
            <person name="Singer S."/>
            <person name="Hutchinson M.I."/>
            <person name="de Vries R.P."/>
            <person name="Natvig D.O."/>
            <person name="Powell A.J."/>
            <person name="Tsang A."/>
            <person name="Grigoriev I.V."/>
        </authorList>
    </citation>
    <scope>NUCLEOTIDE SEQUENCE [LARGE SCALE GENOMIC DNA]</scope>
    <source>
        <strain evidence="2 3">ATCC 24622</strain>
    </source>
</reference>
<sequence length="188" mass="20364">MSQLKPKEERAGDGMSSEVGAARSEHALPKDDGAAAAAVSKQDERGSASTDSRGHLADVEDNSRYSTNSPALSSTRKRGRKRRRSGEAVPPLKKPRNSQAYDARATAQKQESKGERPSRGNSCLCPGTTRGTPKVSETPFQTGKASKRGKSRRANCGEPHRKPVRVHRLKPPEEAGDGVYVWDLTTWA</sequence>
<feature type="compositionally biased region" description="Basic and acidic residues" evidence="1">
    <location>
        <begin position="23"/>
        <end position="33"/>
    </location>
</feature>
<protein>
    <submittedName>
        <fullName evidence="2">Uncharacterized protein</fullName>
    </submittedName>
</protein>
<dbReference type="Proteomes" id="UP001586593">
    <property type="component" value="Unassembled WGS sequence"/>
</dbReference>
<evidence type="ECO:0000313" key="3">
    <source>
        <dbReference type="Proteomes" id="UP001586593"/>
    </source>
</evidence>